<dbReference type="Proteomes" id="UP000270296">
    <property type="component" value="Unassembled WGS sequence"/>
</dbReference>
<reference evidence="3" key="1">
    <citation type="submission" date="2016-06" db="UniProtKB">
        <authorList>
            <consortium name="WormBaseParasite"/>
        </authorList>
    </citation>
    <scope>IDENTIFICATION</scope>
</reference>
<dbReference type="AlphaFoldDB" id="A0A183ISD9"/>
<reference evidence="1 2" key="2">
    <citation type="submission" date="2018-11" db="EMBL/GenBank/DDBJ databases">
        <authorList>
            <consortium name="Pathogen Informatics"/>
        </authorList>
    </citation>
    <scope>NUCLEOTIDE SEQUENCE [LARGE SCALE GENOMIC DNA]</scope>
</reference>
<keyword evidence="2" id="KW-1185">Reference proteome</keyword>
<organism evidence="3">
    <name type="scientific">Soboliphyme baturini</name>
    <dbReference type="NCBI Taxonomy" id="241478"/>
    <lineage>
        <taxon>Eukaryota</taxon>
        <taxon>Metazoa</taxon>
        <taxon>Ecdysozoa</taxon>
        <taxon>Nematoda</taxon>
        <taxon>Enoplea</taxon>
        <taxon>Dorylaimia</taxon>
        <taxon>Dioctophymatida</taxon>
        <taxon>Dioctophymatoidea</taxon>
        <taxon>Soboliphymatidae</taxon>
        <taxon>Soboliphyme</taxon>
    </lineage>
</organism>
<evidence type="ECO:0000313" key="3">
    <source>
        <dbReference type="WBParaSite" id="SBAD_0000679101-mRNA-1"/>
    </source>
</evidence>
<dbReference type="EMBL" id="UZAM01009838">
    <property type="protein sequence ID" value="VDP10248.1"/>
    <property type="molecule type" value="Genomic_DNA"/>
</dbReference>
<proteinExistence type="predicted"/>
<dbReference type="WBParaSite" id="SBAD_0000679101-mRNA-1">
    <property type="protein sequence ID" value="SBAD_0000679101-mRNA-1"/>
    <property type="gene ID" value="SBAD_0000679101"/>
</dbReference>
<evidence type="ECO:0000313" key="2">
    <source>
        <dbReference type="Proteomes" id="UP000270296"/>
    </source>
</evidence>
<sequence length="107" mass="11942">MSNKFACFVAVGDSSFTCYAGQVKRDRLLREEDGHPVQTRLRLCSRRFVASPYAARSCSVSKVELRKWTDGGGRPVFYPTVLSECSPRPDKTLPIDQSFSAFEVSSV</sequence>
<evidence type="ECO:0000313" key="1">
    <source>
        <dbReference type="EMBL" id="VDP10248.1"/>
    </source>
</evidence>
<protein>
    <submittedName>
        <fullName evidence="3">Sema domain-containing protein</fullName>
    </submittedName>
</protein>
<name>A0A183ISD9_9BILA</name>
<gene>
    <name evidence="1" type="ORF">SBAD_LOCUS6536</name>
</gene>
<accession>A0A183ISD9</accession>